<evidence type="ECO:0000256" key="8">
    <source>
        <dbReference type="SAM" id="Phobius"/>
    </source>
</evidence>
<feature type="transmembrane region" description="Helical" evidence="8">
    <location>
        <begin position="79"/>
        <end position="98"/>
    </location>
</feature>
<organism evidence="10 11">
    <name type="scientific">Hydrogenibacillus schlegelii</name>
    <name type="common">Bacillus schlegelii</name>
    <dbReference type="NCBI Taxonomy" id="1484"/>
    <lineage>
        <taxon>Bacteria</taxon>
        <taxon>Bacillati</taxon>
        <taxon>Bacillota</taxon>
        <taxon>Bacilli</taxon>
        <taxon>Bacillales</taxon>
        <taxon>Bacillales Family X. Incertae Sedis</taxon>
        <taxon>Hydrogenibacillus</taxon>
    </lineage>
</organism>
<feature type="transmembrane region" description="Helical" evidence="8">
    <location>
        <begin position="285"/>
        <end position="303"/>
    </location>
</feature>
<dbReference type="Proteomes" id="UP000244180">
    <property type="component" value="Unassembled WGS sequence"/>
</dbReference>
<dbReference type="Pfam" id="PF07690">
    <property type="entry name" value="MFS_1"/>
    <property type="match status" value="1"/>
</dbReference>
<evidence type="ECO:0000259" key="9">
    <source>
        <dbReference type="PROSITE" id="PS50850"/>
    </source>
</evidence>
<dbReference type="InterPro" id="IPR036259">
    <property type="entry name" value="MFS_trans_sf"/>
</dbReference>
<dbReference type="SUPFAM" id="SSF103473">
    <property type="entry name" value="MFS general substrate transporter"/>
    <property type="match status" value="1"/>
</dbReference>
<accession>A0A2T5GFD4</accession>
<feature type="transmembrane region" description="Helical" evidence="8">
    <location>
        <begin position="371"/>
        <end position="390"/>
    </location>
</feature>
<keyword evidence="4 8" id="KW-0812">Transmembrane</keyword>
<dbReference type="InterPro" id="IPR020846">
    <property type="entry name" value="MFS_dom"/>
</dbReference>
<dbReference type="PANTHER" id="PTHR43414">
    <property type="entry name" value="MULTIDRUG RESISTANCE PROTEIN MDTG"/>
    <property type="match status" value="1"/>
</dbReference>
<feature type="transmembrane region" description="Helical" evidence="8">
    <location>
        <begin position="343"/>
        <end position="365"/>
    </location>
</feature>
<feature type="transmembrane region" description="Helical" evidence="8">
    <location>
        <begin position="166"/>
        <end position="186"/>
    </location>
</feature>
<feature type="transmembrane region" description="Helical" evidence="8">
    <location>
        <begin position="252"/>
        <end position="273"/>
    </location>
</feature>
<feature type="transmembrane region" description="Helical" evidence="8">
    <location>
        <begin position="309"/>
        <end position="331"/>
    </location>
</feature>
<evidence type="ECO:0000313" key="11">
    <source>
        <dbReference type="Proteomes" id="UP000244180"/>
    </source>
</evidence>
<evidence type="ECO:0000256" key="7">
    <source>
        <dbReference type="SAM" id="MobiDB-lite"/>
    </source>
</evidence>
<feature type="transmembrane region" description="Helical" evidence="8">
    <location>
        <begin position="47"/>
        <end position="67"/>
    </location>
</feature>
<keyword evidence="6 8" id="KW-0472">Membrane</keyword>
<evidence type="ECO:0000256" key="4">
    <source>
        <dbReference type="ARBA" id="ARBA00022692"/>
    </source>
</evidence>
<dbReference type="GO" id="GO:0005886">
    <property type="term" value="C:plasma membrane"/>
    <property type="evidence" value="ECO:0007669"/>
    <property type="project" value="UniProtKB-SubCell"/>
</dbReference>
<feature type="transmembrane region" description="Helical" evidence="8">
    <location>
        <begin position="136"/>
        <end position="154"/>
    </location>
</feature>
<feature type="transmembrane region" description="Helical" evidence="8">
    <location>
        <begin position="218"/>
        <end position="240"/>
    </location>
</feature>
<evidence type="ECO:0000256" key="3">
    <source>
        <dbReference type="ARBA" id="ARBA00022475"/>
    </source>
</evidence>
<gene>
    <name evidence="10" type="ORF">HSCHL_1830</name>
</gene>
<reference evidence="10 11" key="1">
    <citation type="submission" date="2017-08" db="EMBL/GenBank/DDBJ databases">
        <title>Burning lignite coal seam in the remote Altai Mountains harbors a hydrogen-driven thermophilic microbial community.</title>
        <authorList>
            <person name="Kadnikov V.V."/>
            <person name="Mardanov A.V."/>
            <person name="Ivasenko D."/>
            <person name="Beletsky A.V."/>
            <person name="Karnachuk O.V."/>
            <person name="Ravin N.V."/>
        </authorList>
    </citation>
    <scope>NUCLEOTIDE SEQUENCE [LARGE SCALE GENOMIC DNA]</scope>
    <source>
        <strain evidence="10">AL33</strain>
    </source>
</reference>
<evidence type="ECO:0000313" key="10">
    <source>
        <dbReference type="EMBL" id="PTQ54887.1"/>
    </source>
</evidence>
<dbReference type="Gene3D" id="1.20.1720.10">
    <property type="entry name" value="Multidrug resistance protein D"/>
    <property type="match status" value="1"/>
</dbReference>
<dbReference type="InterPro" id="IPR001958">
    <property type="entry name" value="Tet-R_TetA/multi-R_MdtG-like"/>
</dbReference>
<dbReference type="EMBL" id="PEBV01000001">
    <property type="protein sequence ID" value="PTQ54887.1"/>
    <property type="molecule type" value="Genomic_DNA"/>
</dbReference>
<evidence type="ECO:0000256" key="6">
    <source>
        <dbReference type="ARBA" id="ARBA00023136"/>
    </source>
</evidence>
<dbReference type="RefSeq" id="WP_272999370.1">
    <property type="nucleotide sequence ID" value="NZ_PEBV01000001.1"/>
</dbReference>
<dbReference type="GO" id="GO:0022857">
    <property type="term" value="F:transmembrane transporter activity"/>
    <property type="evidence" value="ECO:0007669"/>
    <property type="project" value="InterPro"/>
</dbReference>
<dbReference type="PRINTS" id="PR01035">
    <property type="entry name" value="TCRTETA"/>
</dbReference>
<dbReference type="PANTHER" id="PTHR43414:SF1">
    <property type="entry name" value="PEPTIDE PERMEASE"/>
    <property type="match status" value="1"/>
</dbReference>
<dbReference type="AlphaFoldDB" id="A0A2T5GFD4"/>
<evidence type="ECO:0000256" key="2">
    <source>
        <dbReference type="ARBA" id="ARBA00022448"/>
    </source>
</evidence>
<name>A0A2T5GFD4_HYDSH</name>
<keyword evidence="5 8" id="KW-1133">Transmembrane helix</keyword>
<evidence type="ECO:0000256" key="1">
    <source>
        <dbReference type="ARBA" id="ARBA00004651"/>
    </source>
</evidence>
<dbReference type="InterPro" id="IPR011701">
    <property type="entry name" value="MFS"/>
</dbReference>
<keyword evidence="2" id="KW-0813">Transport</keyword>
<comment type="caution">
    <text evidence="10">The sequence shown here is derived from an EMBL/GenBank/DDBJ whole genome shotgun (WGS) entry which is preliminary data.</text>
</comment>
<feature type="domain" description="Major facilitator superfamily (MFS) profile" evidence="9">
    <location>
        <begin position="7"/>
        <end position="397"/>
    </location>
</feature>
<protein>
    <submittedName>
        <fullName evidence="10">Multidrug-efflux transporter, major facilitator superfamily (MFS)</fullName>
    </submittedName>
</protein>
<feature type="region of interest" description="Disordered" evidence="7">
    <location>
        <begin position="401"/>
        <end position="432"/>
    </location>
</feature>
<proteinExistence type="predicted"/>
<dbReference type="PROSITE" id="PS50850">
    <property type="entry name" value="MFS"/>
    <property type="match status" value="1"/>
</dbReference>
<keyword evidence="3" id="KW-1003">Cell membrane</keyword>
<evidence type="ECO:0000256" key="5">
    <source>
        <dbReference type="ARBA" id="ARBA00022989"/>
    </source>
</evidence>
<sequence length="432" mass="45492">MDVWKRNLAVLWLAQFLVMAAMNQIMPFLPFLLTRELGLSDARDVHVWTGLIFGVNFLPALLVAPLWGNLADRYGRKLMILRSGFGMAIANGLMGFVQTPEQLLLLRFLNGMISGFIPASIALVSTNTPRERVGTALGVLQSGGVAGTILGPALGGLLADRIGFRALFWVTGGALLFATLIVLFFVRETNLPSPAARPAGGGFRRDAARILATRPLPALFASSLFVQFALVALMPVLALYTETLLGKEEGAAFWAGVVMGMTGVANMLASPVLGRFSDRFGGERVLVGSLVAGSAFMFLHALVESVGGLMVARFLFGLAAGGLMPSINALIREKAPAGMESRTYGLANSATFFGNMVGPIVGGAVSGLFGMRAVFVFSGAVLLADAALAWREIVPAYRRKAASPPADRGEAPAAVKPPAGFGATAPRRPSGR</sequence>
<dbReference type="Gene3D" id="1.20.1250.20">
    <property type="entry name" value="MFS general substrate transporter like domains"/>
    <property type="match status" value="1"/>
</dbReference>
<feature type="transmembrane region" description="Helical" evidence="8">
    <location>
        <begin position="104"/>
        <end position="124"/>
    </location>
</feature>
<comment type="subcellular location">
    <subcellularLocation>
        <location evidence="1">Cell membrane</location>
        <topology evidence="1">Multi-pass membrane protein</topology>
    </subcellularLocation>
</comment>